<feature type="compositionally biased region" description="Pro residues" evidence="1">
    <location>
        <begin position="197"/>
        <end position="208"/>
    </location>
</feature>
<evidence type="ECO:0008006" key="4">
    <source>
        <dbReference type="Google" id="ProtNLM"/>
    </source>
</evidence>
<feature type="region of interest" description="Disordered" evidence="1">
    <location>
        <begin position="142"/>
        <end position="214"/>
    </location>
</feature>
<organism evidence="2 3">
    <name type="scientific">Mycena pura</name>
    <dbReference type="NCBI Taxonomy" id="153505"/>
    <lineage>
        <taxon>Eukaryota</taxon>
        <taxon>Fungi</taxon>
        <taxon>Dikarya</taxon>
        <taxon>Basidiomycota</taxon>
        <taxon>Agaricomycotina</taxon>
        <taxon>Agaricomycetes</taxon>
        <taxon>Agaricomycetidae</taxon>
        <taxon>Agaricales</taxon>
        <taxon>Marasmiineae</taxon>
        <taxon>Mycenaceae</taxon>
        <taxon>Mycena</taxon>
    </lineage>
</organism>
<feature type="compositionally biased region" description="Low complexity" evidence="1">
    <location>
        <begin position="178"/>
        <end position="196"/>
    </location>
</feature>
<dbReference type="AlphaFoldDB" id="A0AAD6UU28"/>
<gene>
    <name evidence="2" type="ORF">GGX14DRAFT_578411</name>
</gene>
<reference evidence="2" key="1">
    <citation type="submission" date="2023-03" db="EMBL/GenBank/DDBJ databases">
        <title>Massive genome expansion in bonnet fungi (Mycena s.s.) driven by repeated elements and novel gene families across ecological guilds.</title>
        <authorList>
            <consortium name="Lawrence Berkeley National Laboratory"/>
            <person name="Harder C.B."/>
            <person name="Miyauchi S."/>
            <person name="Viragh M."/>
            <person name="Kuo A."/>
            <person name="Thoen E."/>
            <person name="Andreopoulos B."/>
            <person name="Lu D."/>
            <person name="Skrede I."/>
            <person name="Drula E."/>
            <person name="Henrissat B."/>
            <person name="Morin E."/>
            <person name="Kohler A."/>
            <person name="Barry K."/>
            <person name="LaButti K."/>
            <person name="Morin E."/>
            <person name="Salamov A."/>
            <person name="Lipzen A."/>
            <person name="Mereny Z."/>
            <person name="Hegedus B."/>
            <person name="Baldrian P."/>
            <person name="Stursova M."/>
            <person name="Weitz H."/>
            <person name="Taylor A."/>
            <person name="Grigoriev I.V."/>
            <person name="Nagy L.G."/>
            <person name="Martin F."/>
            <person name="Kauserud H."/>
        </authorList>
    </citation>
    <scope>NUCLEOTIDE SEQUENCE</scope>
    <source>
        <strain evidence="2">9144</strain>
    </source>
</reference>
<comment type="caution">
    <text evidence="2">The sequence shown here is derived from an EMBL/GenBank/DDBJ whole genome shotgun (WGS) entry which is preliminary data.</text>
</comment>
<evidence type="ECO:0000313" key="2">
    <source>
        <dbReference type="EMBL" id="KAJ7192104.1"/>
    </source>
</evidence>
<name>A0AAD6UU28_9AGAR</name>
<feature type="compositionally biased region" description="Low complexity" evidence="1">
    <location>
        <begin position="142"/>
        <end position="159"/>
    </location>
</feature>
<evidence type="ECO:0000313" key="3">
    <source>
        <dbReference type="Proteomes" id="UP001219525"/>
    </source>
</evidence>
<protein>
    <recommendedName>
        <fullName evidence="4">DUF5745 domain-containing protein</fullName>
    </recommendedName>
</protein>
<dbReference type="Proteomes" id="UP001219525">
    <property type="component" value="Unassembled WGS sequence"/>
</dbReference>
<keyword evidence="3" id="KW-1185">Reference proteome</keyword>
<proteinExistence type="predicted"/>
<dbReference type="EMBL" id="JARJCW010000124">
    <property type="protein sequence ID" value="KAJ7192104.1"/>
    <property type="molecule type" value="Genomic_DNA"/>
</dbReference>
<feature type="compositionally biased region" description="Polar residues" evidence="1">
    <location>
        <begin position="160"/>
        <end position="169"/>
    </location>
</feature>
<sequence>MNQFAADPSRSLDVPSPLLIIQLNQLLSSLEIPINLTTHAELTPSLLVCILETLLRTRLPIPAAHRDALSSSTTAKVHGVKIFLGVLQSDLVGTDVGLSNIDPRRLARGADVETLFIARLLCWYGRRIGLVERPGRSGSEAAARAAVASPSTLTTATATRQSLSVGQPESVTSGGGTSAASAYSSGGDDVDGIPGVIPAPAPQSPPHPRCIHEVPSPPLVLSPLSPPLPLLPVPDPEPDVPSGLLSVATTVRYEGYISLVDEDAEIAAFEAQRRRARKRDRERHAHTDTARGVKDGDVAQRYAAARARRLDLLLQKAEILDEFAHLAIAARDAAAVVPPPLAHLTLGRIHALDMTPTRQAPRSCLIEAHRSQLFRTISLRLSGTQPTIRVHGFALCLPYDVGTIFLAPRHLHLVSSRGASVPTARATAGAASLARYRDPTPQAS</sequence>
<evidence type="ECO:0000256" key="1">
    <source>
        <dbReference type="SAM" id="MobiDB-lite"/>
    </source>
</evidence>
<accession>A0AAD6UU28</accession>